<organism evidence="1 2">
    <name type="scientific">Candidatus Phycorickettsia trachydisci</name>
    <dbReference type="NCBI Taxonomy" id="2115978"/>
    <lineage>
        <taxon>Bacteria</taxon>
        <taxon>Pseudomonadati</taxon>
        <taxon>Pseudomonadota</taxon>
        <taxon>Alphaproteobacteria</taxon>
        <taxon>Rickettsiales</taxon>
        <taxon>Rickettsiaceae</taxon>
        <taxon>Candidatus Phycorickettsia</taxon>
    </lineage>
</organism>
<proteinExistence type="predicted"/>
<reference evidence="1 2" key="1">
    <citation type="submission" date="2018-03" db="EMBL/GenBank/DDBJ databases">
        <title>A gene transfer event suggests a long-term partnership between eustigmatophyte algae and a novel lineage of endosymbiotic bacteria.</title>
        <authorList>
            <person name="Yurchenko T."/>
            <person name="Sevcikova T."/>
            <person name="Pribyl P."/>
            <person name="El Karkouri K."/>
            <person name="Klimes V."/>
            <person name="Amaral R."/>
            <person name="Zbrankova V."/>
            <person name="Kim E."/>
            <person name="Raoult D."/>
            <person name="Santos L.M.A."/>
            <person name="Elias M."/>
        </authorList>
    </citation>
    <scope>NUCLEOTIDE SEQUENCE [LARGE SCALE GENOMIC DNA]</scope>
    <source>
        <strain evidence="1">CCALA 838</strain>
    </source>
</reference>
<dbReference type="Proteomes" id="UP000241762">
    <property type="component" value="Chromosome"/>
</dbReference>
<dbReference type="KEGG" id="ptc:phytr_9740"/>
<dbReference type="EMBL" id="CP027845">
    <property type="protein sequence ID" value="AVP87902.1"/>
    <property type="molecule type" value="Genomic_DNA"/>
</dbReference>
<evidence type="ECO:0000313" key="2">
    <source>
        <dbReference type="Proteomes" id="UP000241762"/>
    </source>
</evidence>
<protein>
    <submittedName>
        <fullName evidence="1">Uncharacterized protein</fullName>
    </submittedName>
</protein>
<dbReference type="RefSeq" id="WP_106874742.1">
    <property type="nucleotide sequence ID" value="NZ_CP027845.1"/>
</dbReference>
<accession>A0A2P1P9E8</accession>
<sequence>MAFFNIWNNISNEVEQAFAAEAENTLANVADTLAGDTLADTAQDVLGTLGGPIMLPANIAENTVEANTVIDRIREFVNFNPRGLIDQGGELFNTLLEEMNNQPTSIKIAAAVAILGACGAIGMGIKSLYYKTSSDAIVEAENHEVSNLDLADSTQKVLAGDFAEAEVALVQ</sequence>
<evidence type="ECO:0000313" key="1">
    <source>
        <dbReference type="EMBL" id="AVP87902.1"/>
    </source>
</evidence>
<keyword evidence="2" id="KW-1185">Reference proteome</keyword>
<name>A0A2P1P9E8_9RICK</name>
<dbReference type="AlphaFoldDB" id="A0A2P1P9E8"/>
<gene>
    <name evidence="1" type="ORF">phytr_9740</name>
</gene>